<accession>A0A0B2PIG8</accession>
<reference evidence="10" key="1">
    <citation type="submission" date="2014-07" db="EMBL/GenBank/DDBJ databases">
        <title>Identification of a novel salt tolerance gene in wild soybean by whole-genome sequencing.</title>
        <authorList>
            <person name="Lam H.-M."/>
            <person name="Qi X."/>
            <person name="Li M.-W."/>
            <person name="Liu X."/>
            <person name="Xie M."/>
            <person name="Ni M."/>
            <person name="Xu X."/>
        </authorList>
    </citation>
    <scope>NUCLEOTIDE SEQUENCE [LARGE SCALE GENOMIC DNA]</scope>
    <source>
        <tissue evidence="10">Root</tissue>
    </source>
</reference>
<keyword evidence="4 9" id="KW-0812">Transmembrane</keyword>
<keyword evidence="5 9" id="KW-1133">Transmembrane helix</keyword>
<evidence type="ECO:0000256" key="9">
    <source>
        <dbReference type="SAM" id="Phobius"/>
    </source>
</evidence>
<dbReference type="GO" id="GO:0005886">
    <property type="term" value="C:plasma membrane"/>
    <property type="evidence" value="ECO:0007669"/>
    <property type="project" value="UniProtKB-SubCell"/>
</dbReference>
<name>A0A0B2PIG8_GLYSO</name>
<feature type="transmembrane region" description="Helical" evidence="9">
    <location>
        <begin position="121"/>
        <end position="142"/>
    </location>
</feature>
<feature type="transmembrane region" description="Helical" evidence="9">
    <location>
        <begin position="80"/>
        <end position="101"/>
    </location>
</feature>
<comment type="function">
    <text evidence="1">Fluoride channel required for the rapid expulsion of cytoplasmic fluoride.</text>
</comment>
<comment type="catalytic activity">
    <reaction evidence="8">
        <text>fluoride(in) = fluoride(out)</text>
        <dbReference type="Rhea" id="RHEA:76159"/>
        <dbReference type="ChEBI" id="CHEBI:17051"/>
    </reaction>
    <physiologicalReaction direction="left-to-right" evidence="8">
        <dbReference type="Rhea" id="RHEA:76160"/>
    </physiologicalReaction>
</comment>
<dbReference type="Pfam" id="PF02537">
    <property type="entry name" value="CRCB"/>
    <property type="match status" value="1"/>
</dbReference>
<comment type="similarity">
    <text evidence="7">Belongs to the fluoride channel Fluc/FEX (TC 1.A.43) family.</text>
</comment>
<organism evidence="10">
    <name type="scientific">Glycine soja</name>
    <name type="common">Wild soybean</name>
    <dbReference type="NCBI Taxonomy" id="3848"/>
    <lineage>
        <taxon>Eukaryota</taxon>
        <taxon>Viridiplantae</taxon>
        <taxon>Streptophyta</taxon>
        <taxon>Embryophyta</taxon>
        <taxon>Tracheophyta</taxon>
        <taxon>Spermatophyta</taxon>
        <taxon>Magnoliopsida</taxon>
        <taxon>eudicotyledons</taxon>
        <taxon>Gunneridae</taxon>
        <taxon>Pentapetalae</taxon>
        <taxon>rosids</taxon>
        <taxon>fabids</taxon>
        <taxon>Fabales</taxon>
        <taxon>Fabaceae</taxon>
        <taxon>Papilionoideae</taxon>
        <taxon>50 kb inversion clade</taxon>
        <taxon>NPAAA clade</taxon>
        <taxon>indigoferoid/millettioid clade</taxon>
        <taxon>Phaseoleae</taxon>
        <taxon>Glycine</taxon>
        <taxon>Glycine subgen. Soja</taxon>
    </lineage>
</organism>
<evidence type="ECO:0000256" key="1">
    <source>
        <dbReference type="ARBA" id="ARBA00002598"/>
    </source>
</evidence>
<dbReference type="GO" id="GO:1903425">
    <property type="term" value="F:fluoride transmembrane transporter activity"/>
    <property type="evidence" value="ECO:0007669"/>
    <property type="project" value="TreeGrafter"/>
</dbReference>
<evidence type="ECO:0000256" key="5">
    <source>
        <dbReference type="ARBA" id="ARBA00022989"/>
    </source>
</evidence>
<comment type="subcellular location">
    <subcellularLocation>
        <location evidence="2">Cell membrane</location>
        <topology evidence="2">Multi-pass membrane protein</topology>
    </subcellularLocation>
</comment>
<dbReference type="AlphaFoldDB" id="A0A0B2PIG8"/>
<protein>
    <submittedName>
        <fullName evidence="10">Uncharacterized protein</fullName>
    </submittedName>
</protein>
<dbReference type="PANTHER" id="PTHR28259">
    <property type="entry name" value="FLUORIDE EXPORT PROTEIN 1-RELATED"/>
    <property type="match status" value="1"/>
</dbReference>
<evidence type="ECO:0000256" key="3">
    <source>
        <dbReference type="ARBA" id="ARBA00022475"/>
    </source>
</evidence>
<evidence type="ECO:0000256" key="8">
    <source>
        <dbReference type="ARBA" id="ARBA00035585"/>
    </source>
</evidence>
<dbReference type="Proteomes" id="UP000053555">
    <property type="component" value="Unassembled WGS sequence"/>
</dbReference>
<dbReference type="PANTHER" id="PTHR28259:SF1">
    <property type="entry name" value="FLUORIDE EXPORT PROTEIN 1-RELATED"/>
    <property type="match status" value="1"/>
</dbReference>
<proteinExistence type="inferred from homology"/>
<evidence type="ECO:0000256" key="2">
    <source>
        <dbReference type="ARBA" id="ARBA00004651"/>
    </source>
</evidence>
<keyword evidence="6 9" id="KW-0472">Membrane</keyword>
<feature type="transmembrane region" description="Helical" evidence="9">
    <location>
        <begin position="191"/>
        <end position="207"/>
    </location>
</feature>
<keyword evidence="3" id="KW-1003">Cell membrane</keyword>
<dbReference type="InterPro" id="IPR003691">
    <property type="entry name" value="FluC"/>
</dbReference>
<feature type="transmembrane region" description="Helical" evidence="9">
    <location>
        <begin position="154"/>
        <end position="179"/>
    </location>
</feature>
<evidence type="ECO:0000256" key="6">
    <source>
        <dbReference type="ARBA" id="ARBA00023136"/>
    </source>
</evidence>
<evidence type="ECO:0000313" key="10">
    <source>
        <dbReference type="EMBL" id="KHN09181.1"/>
    </source>
</evidence>
<sequence length="208" mass="22630">MERMSQKIDGDAESECVSEAGDIGDRTLLGTRHSEGDGLRLSLDSTPKNEDVYISRDHELHYFVSSCRNMARKPRSYPSYWTTFCVSDLAVFVIVGVLKGYLLQKLFGPGVADVTSDQNILYLDLPSNMVGSFFMGWLGVVFKADISRVSEHLAIGLTTGYLGSLTTFSGLLWGVAGALEKVEFKQGGNAAWLWLACIVGRCVGLGGS</sequence>
<evidence type="ECO:0000256" key="7">
    <source>
        <dbReference type="ARBA" id="ARBA00035120"/>
    </source>
</evidence>
<dbReference type="EMBL" id="KN665345">
    <property type="protein sequence ID" value="KHN09181.1"/>
    <property type="molecule type" value="Genomic_DNA"/>
</dbReference>
<evidence type="ECO:0000256" key="4">
    <source>
        <dbReference type="ARBA" id="ARBA00022692"/>
    </source>
</evidence>
<gene>
    <name evidence="10" type="ORF">glysoja_025642</name>
</gene>